<evidence type="ECO:0000313" key="3">
    <source>
        <dbReference type="Proteomes" id="UP000732298"/>
    </source>
</evidence>
<name>A0A8T3YP91_9ARCH</name>
<gene>
    <name evidence="2" type="ORF">HY544_00690</name>
</gene>
<sequence>MIRNKKESEVAQSAISQQLEDRGEAENIVSGSRLTEKDIKGIAGRVNREMLKHFEELSHETAGTDLWSNDRHLKGIRVKTGPQKS</sequence>
<dbReference type="Proteomes" id="UP000732298">
    <property type="component" value="Unassembled WGS sequence"/>
</dbReference>
<feature type="region of interest" description="Disordered" evidence="1">
    <location>
        <begin position="1"/>
        <end position="25"/>
    </location>
</feature>
<organism evidence="2 3">
    <name type="scientific">Candidatus Iainarchaeum sp</name>
    <dbReference type="NCBI Taxonomy" id="3101447"/>
    <lineage>
        <taxon>Archaea</taxon>
        <taxon>Candidatus Iainarchaeota</taxon>
        <taxon>Candidatus Iainarchaeia</taxon>
        <taxon>Candidatus Iainarchaeales</taxon>
        <taxon>Candidatus Iainarchaeaceae</taxon>
        <taxon>Candidatus Iainarchaeum</taxon>
    </lineage>
</organism>
<evidence type="ECO:0000313" key="2">
    <source>
        <dbReference type="EMBL" id="MBI4210009.1"/>
    </source>
</evidence>
<comment type="caution">
    <text evidence="2">The sequence shown here is derived from an EMBL/GenBank/DDBJ whole genome shotgun (WGS) entry which is preliminary data.</text>
</comment>
<evidence type="ECO:0000256" key="1">
    <source>
        <dbReference type="SAM" id="MobiDB-lite"/>
    </source>
</evidence>
<accession>A0A8T3YP91</accession>
<protein>
    <submittedName>
        <fullName evidence="2">Uncharacterized protein</fullName>
    </submittedName>
</protein>
<dbReference type="AlphaFoldDB" id="A0A8T3YP91"/>
<dbReference type="EMBL" id="JACQPB010000005">
    <property type="protein sequence ID" value="MBI4210009.1"/>
    <property type="molecule type" value="Genomic_DNA"/>
</dbReference>
<reference evidence="2" key="1">
    <citation type="submission" date="2020-07" db="EMBL/GenBank/DDBJ databases">
        <title>Huge and variable diversity of episymbiotic CPR bacteria and DPANN archaea in groundwater ecosystems.</title>
        <authorList>
            <person name="He C.Y."/>
            <person name="Keren R."/>
            <person name="Whittaker M."/>
            <person name="Farag I.F."/>
            <person name="Doudna J."/>
            <person name="Cate J.H.D."/>
            <person name="Banfield J.F."/>
        </authorList>
    </citation>
    <scope>NUCLEOTIDE SEQUENCE</scope>
    <source>
        <strain evidence="2">NC_groundwater_1296_Ag_S-0.2um_52_80</strain>
    </source>
</reference>
<proteinExistence type="predicted"/>